<organism evidence="3 4">
    <name type="scientific">Cellulomonas edaphi</name>
    <dbReference type="NCBI Taxonomy" id="3053468"/>
    <lineage>
        <taxon>Bacteria</taxon>
        <taxon>Bacillati</taxon>
        <taxon>Actinomycetota</taxon>
        <taxon>Actinomycetes</taxon>
        <taxon>Micrococcales</taxon>
        <taxon>Cellulomonadaceae</taxon>
        <taxon>Cellulomonas</taxon>
    </lineage>
</organism>
<dbReference type="CDD" id="cd23669">
    <property type="entry name" value="GH55_SacteLam55A-like"/>
    <property type="match status" value="1"/>
</dbReference>
<dbReference type="InterPro" id="IPR012334">
    <property type="entry name" value="Pectin_lyas_fold"/>
</dbReference>
<feature type="signal peptide" evidence="2">
    <location>
        <begin position="1"/>
        <end position="39"/>
    </location>
</feature>
<keyword evidence="2" id="KW-0732">Signal</keyword>
<reference evidence="3 4" key="1">
    <citation type="submission" date="2023-06" db="EMBL/GenBank/DDBJ databases">
        <title>Cellulomonas sp. MW9 Whole genome sequence.</title>
        <authorList>
            <person name="Park S."/>
        </authorList>
    </citation>
    <scope>NUCLEOTIDE SEQUENCE [LARGE SCALE GENOMIC DNA]</scope>
    <source>
        <strain evidence="3 4">MW9</strain>
    </source>
</reference>
<evidence type="ECO:0000256" key="2">
    <source>
        <dbReference type="SAM" id="SignalP"/>
    </source>
</evidence>
<dbReference type="InterPro" id="IPR059186">
    <property type="entry name" value="SACTE_4363"/>
</dbReference>
<comment type="caution">
    <text evidence="3">The sequence shown here is derived from an EMBL/GenBank/DDBJ whole genome shotgun (WGS) entry which is preliminary data.</text>
</comment>
<feature type="region of interest" description="Disordered" evidence="1">
    <location>
        <begin position="1"/>
        <end position="21"/>
    </location>
</feature>
<dbReference type="RefSeq" id="WP_289444653.1">
    <property type="nucleotide sequence ID" value="NZ_JAUCGR010000001.1"/>
</dbReference>
<gene>
    <name evidence="3" type="ORF">QRT05_01745</name>
</gene>
<dbReference type="Proteomes" id="UP001321453">
    <property type="component" value="Unassembled WGS sequence"/>
</dbReference>
<evidence type="ECO:0000313" key="4">
    <source>
        <dbReference type="Proteomes" id="UP001321453"/>
    </source>
</evidence>
<feature type="chain" id="PRO_5045958899" evidence="2">
    <location>
        <begin position="40"/>
        <end position="638"/>
    </location>
</feature>
<keyword evidence="4" id="KW-1185">Reference proteome</keyword>
<name>A0ABT7S506_9CELL</name>
<proteinExistence type="predicted"/>
<sequence length="638" mass="67777">MLPLPRRSHRRTHSPRTSTSGRRLGVAALAVALATTVSAAVATPATASSKPDPDLGPNTVVFDPSMSVDDIQKTVDAIHAKQVDAEMGDGRYAILFKPGTYGTAEHPLRFQVGYYTEVAGLGLNPGDVKINGAVEVYNRCLPPAPDQESNCIALVNFWRSLSNLSINFVGGSDGCRNSANFWAVSQAAPMRRVELTGANLSLMDYCTAGPQYASGGFIADSKLPFVVSGSQQQFLTRNSSVDGWSNFVWNQVFSGVEGAPAGGPFTDDNKYTTLAATPVSREKPFLYVDGKGKWNVFVPDAVKDSAGTSWKSGTTAGSSIPLNRFYVAKPGDSVKKINQALYAGKHLLLTPGIYHNSSPLTVVHPNQVVLGLGLATIVPENGSVGLRTLDVKGVKIAGLMFDAGATNSPSLLTVGTRLSKLDALGRKPHLSDPANPTTLSDVFFRVGGAHQGRATQSLVVNANNVIIDHTWAWRADHGTDGVGWTVNTAETGVLVNGNDVLATGLFSEHYQKYNVVWNGERGRTIFFQNELPYDAPNQAAWQHGSTLGYAGYKVGDKVTTHEAWGLGSYIYTNVDPTLHATNAFEVPERSGVKLHNMIIVSLNNAGTIDHVVNGVGGPAVAAPGGSTTAYLAEYPVAP</sequence>
<accession>A0ABT7S506</accession>
<evidence type="ECO:0000256" key="1">
    <source>
        <dbReference type="SAM" id="MobiDB-lite"/>
    </source>
</evidence>
<dbReference type="EMBL" id="JAUCGR010000001">
    <property type="protein sequence ID" value="MDM7830044.1"/>
    <property type="molecule type" value="Genomic_DNA"/>
</dbReference>
<evidence type="ECO:0000313" key="3">
    <source>
        <dbReference type="EMBL" id="MDM7830044.1"/>
    </source>
</evidence>
<dbReference type="Gene3D" id="2.160.20.10">
    <property type="entry name" value="Single-stranded right-handed beta-helix, Pectin lyase-like"/>
    <property type="match status" value="1"/>
</dbReference>
<feature type="compositionally biased region" description="Basic residues" evidence="1">
    <location>
        <begin position="1"/>
        <end position="14"/>
    </location>
</feature>
<protein>
    <submittedName>
        <fullName evidence="3">Adenylyl cyclase</fullName>
    </submittedName>
</protein>